<protein>
    <recommendedName>
        <fullName evidence="9">Transport permease protein</fullName>
    </recommendedName>
</protein>
<sequence>MTDLGPDPTRLPEALTEQEAEAFAARHGLEQVGVRPTLGSYLRDLWRYRHLAWSMARGEFVSQHRDNYLGLLWAVLNPIMLGVAYYLIFGVLLDLKRDVDNFIAFLTIGLFTFVFFSAALTSGAKALLGKVSVMRSLAFPRVLLPLVVVLSGFVSNIPAFLVLLLIALATGEPVTWSWLLFPVALLVVAAMGLGMAMLVARVVHAARDLANVVPLVVRLLRYVSGVFFSIEARVAAIDDAPVWLGPLLEFQPGAVALTIVRQTLMSGLPLDGTTWAVACGWAAFFLLTGFLVFWRAEGTYGRT</sequence>
<keyword evidence="5" id="KW-0997">Cell inner membrane</keyword>
<keyword evidence="8 9" id="KW-0472">Membrane</keyword>
<dbReference type="PANTHER" id="PTHR30413">
    <property type="entry name" value="INNER MEMBRANE TRANSPORT PERMEASE"/>
    <property type="match status" value="1"/>
</dbReference>
<proteinExistence type="inferred from homology"/>
<evidence type="ECO:0000256" key="2">
    <source>
        <dbReference type="ARBA" id="ARBA00007783"/>
    </source>
</evidence>
<evidence type="ECO:0000256" key="4">
    <source>
        <dbReference type="ARBA" id="ARBA00022475"/>
    </source>
</evidence>
<dbReference type="RefSeq" id="WP_022920081.1">
    <property type="nucleotide sequence ID" value="NZ_BMLB01000004.1"/>
</dbReference>
<name>A0ABQ2F981_9MICO</name>
<dbReference type="EMBL" id="BMLB01000004">
    <property type="protein sequence ID" value="GGK73542.1"/>
    <property type="molecule type" value="Genomic_DNA"/>
</dbReference>
<feature type="transmembrane region" description="Helical" evidence="9">
    <location>
        <begin position="176"/>
        <end position="200"/>
    </location>
</feature>
<evidence type="ECO:0000313" key="12">
    <source>
        <dbReference type="Proteomes" id="UP000662111"/>
    </source>
</evidence>
<evidence type="ECO:0000256" key="9">
    <source>
        <dbReference type="RuleBase" id="RU361157"/>
    </source>
</evidence>
<comment type="caution">
    <text evidence="11">The sequence shown here is derived from an EMBL/GenBank/DDBJ whole genome shotgun (WGS) entry which is preliminary data.</text>
</comment>
<dbReference type="InterPro" id="IPR013525">
    <property type="entry name" value="ABC2_TM"/>
</dbReference>
<evidence type="ECO:0000313" key="11">
    <source>
        <dbReference type="EMBL" id="GGK73542.1"/>
    </source>
</evidence>
<feature type="transmembrane region" description="Helical" evidence="9">
    <location>
        <begin position="68"/>
        <end position="89"/>
    </location>
</feature>
<feature type="transmembrane region" description="Helical" evidence="9">
    <location>
        <begin position="212"/>
        <end position="230"/>
    </location>
</feature>
<evidence type="ECO:0000259" key="10">
    <source>
        <dbReference type="PROSITE" id="PS51012"/>
    </source>
</evidence>
<feature type="domain" description="ABC transmembrane type-2" evidence="10">
    <location>
        <begin position="69"/>
        <end position="296"/>
    </location>
</feature>
<dbReference type="Proteomes" id="UP000662111">
    <property type="component" value="Unassembled WGS sequence"/>
</dbReference>
<dbReference type="Pfam" id="PF01061">
    <property type="entry name" value="ABC2_membrane"/>
    <property type="match status" value="1"/>
</dbReference>
<evidence type="ECO:0000256" key="3">
    <source>
        <dbReference type="ARBA" id="ARBA00022448"/>
    </source>
</evidence>
<gene>
    <name evidence="11" type="ORF">GCM10011509_22690</name>
</gene>
<accession>A0ABQ2F981</accession>
<feature type="transmembrane region" description="Helical" evidence="9">
    <location>
        <begin position="275"/>
        <end position="294"/>
    </location>
</feature>
<dbReference type="PROSITE" id="PS51012">
    <property type="entry name" value="ABC_TM2"/>
    <property type="match status" value="1"/>
</dbReference>
<keyword evidence="3 9" id="KW-0813">Transport</keyword>
<dbReference type="PANTHER" id="PTHR30413:SF8">
    <property type="entry name" value="TRANSPORT PERMEASE PROTEIN"/>
    <property type="match status" value="1"/>
</dbReference>
<comment type="subcellular location">
    <subcellularLocation>
        <location evidence="1">Cell inner membrane</location>
        <topology evidence="1">Multi-pass membrane protein</topology>
    </subcellularLocation>
    <subcellularLocation>
        <location evidence="9">Cell membrane</location>
        <topology evidence="9">Multi-pass membrane protein</topology>
    </subcellularLocation>
</comment>
<evidence type="ECO:0000256" key="7">
    <source>
        <dbReference type="ARBA" id="ARBA00022989"/>
    </source>
</evidence>
<organism evidence="11 12">
    <name type="scientific">Ornithinimicrobium pekingense</name>
    <dbReference type="NCBI Taxonomy" id="384677"/>
    <lineage>
        <taxon>Bacteria</taxon>
        <taxon>Bacillati</taxon>
        <taxon>Actinomycetota</taxon>
        <taxon>Actinomycetes</taxon>
        <taxon>Micrococcales</taxon>
        <taxon>Ornithinimicrobiaceae</taxon>
        <taxon>Ornithinimicrobium</taxon>
    </lineage>
</organism>
<reference evidence="12" key="1">
    <citation type="journal article" date="2019" name="Int. J. Syst. Evol. Microbiol.">
        <title>The Global Catalogue of Microorganisms (GCM) 10K type strain sequencing project: providing services to taxonomists for standard genome sequencing and annotation.</title>
        <authorList>
            <consortium name="The Broad Institute Genomics Platform"/>
            <consortium name="The Broad Institute Genome Sequencing Center for Infectious Disease"/>
            <person name="Wu L."/>
            <person name="Ma J."/>
        </authorList>
    </citation>
    <scope>NUCLEOTIDE SEQUENCE [LARGE SCALE GENOMIC DNA]</scope>
    <source>
        <strain evidence="12">CGMCC 1.5362</strain>
    </source>
</reference>
<evidence type="ECO:0000256" key="5">
    <source>
        <dbReference type="ARBA" id="ARBA00022519"/>
    </source>
</evidence>
<dbReference type="InterPro" id="IPR047817">
    <property type="entry name" value="ABC2_TM_bact-type"/>
</dbReference>
<evidence type="ECO:0000256" key="1">
    <source>
        <dbReference type="ARBA" id="ARBA00004429"/>
    </source>
</evidence>
<feature type="transmembrane region" description="Helical" evidence="9">
    <location>
        <begin position="101"/>
        <end position="121"/>
    </location>
</feature>
<comment type="similarity">
    <text evidence="2 9">Belongs to the ABC-2 integral membrane protein family.</text>
</comment>
<feature type="transmembrane region" description="Helical" evidence="9">
    <location>
        <begin position="142"/>
        <end position="170"/>
    </location>
</feature>
<keyword evidence="6 9" id="KW-0812">Transmembrane</keyword>
<keyword evidence="7 9" id="KW-1133">Transmembrane helix</keyword>
<evidence type="ECO:0000256" key="8">
    <source>
        <dbReference type="ARBA" id="ARBA00023136"/>
    </source>
</evidence>
<keyword evidence="4 9" id="KW-1003">Cell membrane</keyword>
<evidence type="ECO:0000256" key="6">
    <source>
        <dbReference type="ARBA" id="ARBA00022692"/>
    </source>
</evidence>
<keyword evidence="12" id="KW-1185">Reference proteome</keyword>